<evidence type="ECO:0000313" key="3">
    <source>
        <dbReference type="Proteomes" id="UP000780801"/>
    </source>
</evidence>
<sequence>TMASILSPIPQGHPSQKLIQEPLQSWNPSSVGQTQSLTWNNRDRDYSGSSRGSVTPPSSSSFPSTHTSSTLAEMDCHGPRPSTSHRKSFPSNSSPTTLSNRPGPMDSGRAHNLYHGHFYDNDDHDNEIDSSDNDDDTKNIQGQGATISPTTVPIEPRRGDKAPKQDRFRFSRPSLLRKPQTLQVLSSHRWRRQVSDGHFEDDEDDHEEEEEVKCSHLPKEDSQRCQQDQEPIMTLGGAKQQGRRKSLVDVIWFGRSSQQANHAHNSGTNNNNNKTKTKDKNKRGSGLWGQQREQRHATAATLPVRISFPKPISAPVPVDAFASVPVKSDGKEKPREEDAEEEEEEATTTATTIASAAATAAAAEATNMTLWDKERADHIKGLGPGQMRMARPSSDDALVRRDPDNDPNQPRTKPKIYIERAWCRLKQLGPLSPPTSSTSLPLSESEGGSAAVNGSSWKRLTKRDSAAPGSLTISSPLLTTATASTAATTTTAVLSAAVSGAEPISPQVNTQQTLEKSPSRKDTFAERGTSTWRKLWPANRRSTHGYLKDSSSSSREVEIEVEASAPVVCDRPVHPLDELPSSSSSSSSSSRPQPLPGVIAPINYNGNESHMSVEQRRLSAVQSRWNDHYHGQHSHNTLASSSSNTSIGTQGTSPGGTPLSGANPALNERRRHTYDTYHSTPLRPTDEGTGTSTTKARPESSRFKTERHHSVPTMMVPEASQGPWASSSSPYYQHQNNSIGSSGSHVFAEVHETNKTWRGLFAAVRQLSHSTSTTGSSIHSNSSGSSSSVTLSSSLYSSDVDILCRQGLDEDEEEDEKPPLGGVAMDGSEQSGKYAKVGEEEEEAEVKTKREGVPSQKRPFKKSGGGRKKQDRTRKEKGRGGGKDKERRPMAVPGVPGVRRFSSIFQARDGAMRRSVISLW</sequence>
<feature type="region of interest" description="Disordered" evidence="1">
    <location>
        <begin position="628"/>
        <end position="709"/>
    </location>
</feature>
<feature type="compositionally biased region" description="Low complexity" evidence="1">
    <location>
        <begin position="47"/>
        <end position="70"/>
    </location>
</feature>
<feature type="compositionally biased region" description="Basic and acidic residues" evidence="1">
    <location>
        <begin position="393"/>
        <end position="404"/>
    </location>
</feature>
<feature type="compositionally biased region" description="Polar residues" evidence="1">
    <location>
        <begin position="89"/>
        <end position="100"/>
    </location>
</feature>
<feature type="compositionally biased region" description="Basic residues" evidence="1">
    <location>
        <begin position="858"/>
        <end position="877"/>
    </location>
</feature>
<feature type="region of interest" description="Disordered" evidence="1">
    <location>
        <begin position="258"/>
        <end position="298"/>
    </location>
</feature>
<reference evidence="2" key="1">
    <citation type="journal article" date="2020" name="Fungal Divers.">
        <title>Resolving the Mortierellaceae phylogeny through synthesis of multi-gene phylogenetics and phylogenomics.</title>
        <authorList>
            <person name="Vandepol N."/>
            <person name="Liber J."/>
            <person name="Desiro A."/>
            <person name="Na H."/>
            <person name="Kennedy M."/>
            <person name="Barry K."/>
            <person name="Grigoriev I.V."/>
            <person name="Miller A.N."/>
            <person name="O'Donnell K."/>
            <person name="Stajich J.E."/>
            <person name="Bonito G."/>
        </authorList>
    </citation>
    <scope>NUCLEOTIDE SEQUENCE</scope>
    <source>
        <strain evidence="2">KOD1015</strain>
    </source>
</reference>
<feature type="compositionally biased region" description="Basic and acidic residues" evidence="1">
    <location>
        <begin position="878"/>
        <end position="889"/>
    </location>
</feature>
<feature type="compositionally biased region" description="Acidic residues" evidence="1">
    <location>
        <begin position="199"/>
        <end position="211"/>
    </location>
</feature>
<feature type="compositionally biased region" description="Polar residues" evidence="1">
    <location>
        <begin position="506"/>
        <end position="516"/>
    </location>
</feature>
<feature type="region of interest" description="Disordered" evidence="1">
    <location>
        <begin position="503"/>
        <end position="528"/>
    </location>
</feature>
<feature type="compositionally biased region" description="Low complexity" evidence="1">
    <location>
        <begin position="429"/>
        <end position="449"/>
    </location>
</feature>
<feature type="region of interest" description="Disordered" evidence="1">
    <location>
        <begin position="380"/>
        <end position="415"/>
    </location>
</feature>
<keyword evidence="3" id="KW-1185">Reference proteome</keyword>
<dbReference type="Proteomes" id="UP000780801">
    <property type="component" value="Unassembled WGS sequence"/>
</dbReference>
<organism evidence="2 3">
    <name type="scientific">Lunasporangiospora selenospora</name>
    <dbReference type="NCBI Taxonomy" id="979761"/>
    <lineage>
        <taxon>Eukaryota</taxon>
        <taxon>Fungi</taxon>
        <taxon>Fungi incertae sedis</taxon>
        <taxon>Mucoromycota</taxon>
        <taxon>Mortierellomycotina</taxon>
        <taxon>Mortierellomycetes</taxon>
        <taxon>Mortierellales</taxon>
        <taxon>Mortierellaceae</taxon>
        <taxon>Lunasporangiospora</taxon>
    </lineage>
</organism>
<dbReference type="EMBL" id="JAABOA010003064">
    <property type="protein sequence ID" value="KAF9579085.1"/>
    <property type="molecule type" value="Genomic_DNA"/>
</dbReference>
<feature type="region of interest" description="Disordered" evidence="1">
    <location>
        <begin position="323"/>
        <end position="350"/>
    </location>
</feature>
<feature type="non-terminal residue" evidence="2">
    <location>
        <position position="1"/>
    </location>
</feature>
<comment type="caution">
    <text evidence="2">The sequence shown here is derived from an EMBL/GenBank/DDBJ whole genome shotgun (WGS) entry which is preliminary data.</text>
</comment>
<evidence type="ECO:0000313" key="2">
    <source>
        <dbReference type="EMBL" id="KAF9579085.1"/>
    </source>
</evidence>
<feature type="compositionally biased region" description="Acidic residues" evidence="1">
    <location>
        <begin position="122"/>
        <end position="135"/>
    </location>
</feature>
<gene>
    <name evidence="2" type="ORF">BGW38_004813</name>
</gene>
<feature type="region of interest" description="Disordered" evidence="1">
    <location>
        <begin position="1"/>
        <end position="166"/>
    </location>
</feature>
<feature type="compositionally biased region" description="Polar residues" evidence="1">
    <location>
        <begin position="258"/>
        <end position="267"/>
    </location>
</feature>
<evidence type="ECO:0000256" key="1">
    <source>
        <dbReference type="SAM" id="MobiDB-lite"/>
    </source>
</evidence>
<feature type="compositionally biased region" description="Basic and acidic residues" evidence="1">
    <location>
        <begin position="155"/>
        <end position="166"/>
    </location>
</feature>
<feature type="region of interest" description="Disordered" evidence="1">
    <location>
        <begin position="196"/>
        <end position="227"/>
    </location>
</feature>
<name>A0A9P6KBW3_9FUNG</name>
<protein>
    <submittedName>
        <fullName evidence="2">Uncharacterized protein</fullName>
    </submittedName>
</protein>
<proteinExistence type="predicted"/>
<feature type="region of interest" description="Disordered" evidence="1">
    <location>
        <begin position="568"/>
        <end position="603"/>
    </location>
</feature>
<feature type="compositionally biased region" description="Polar residues" evidence="1">
    <location>
        <begin position="139"/>
        <end position="151"/>
    </location>
</feature>
<dbReference type="AlphaFoldDB" id="A0A9P6KBW3"/>
<accession>A0A9P6KBW3</accession>
<feature type="compositionally biased region" description="Acidic residues" evidence="1">
    <location>
        <begin position="337"/>
        <end position="346"/>
    </location>
</feature>
<feature type="region of interest" description="Disordered" evidence="1">
    <location>
        <begin position="771"/>
        <end position="791"/>
    </location>
</feature>
<feature type="region of interest" description="Disordered" evidence="1">
    <location>
        <begin position="809"/>
        <end position="897"/>
    </location>
</feature>
<feature type="compositionally biased region" description="Polar residues" evidence="1">
    <location>
        <begin position="634"/>
        <end position="652"/>
    </location>
</feature>
<feature type="compositionally biased region" description="Basic and acidic residues" evidence="1">
    <location>
        <begin position="212"/>
        <end position="223"/>
    </location>
</feature>
<feature type="compositionally biased region" description="Polar residues" evidence="1">
    <location>
        <begin position="13"/>
        <end position="40"/>
    </location>
</feature>
<feature type="region of interest" description="Disordered" evidence="1">
    <location>
        <begin position="429"/>
        <end position="456"/>
    </location>
</feature>
<feature type="compositionally biased region" description="Low complexity" evidence="1">
    <location>
        <begin position="581"/>
        <end position="590"/>
    </location>
</feature>